<dbReference type="CDD" id="cd06579">
    <property type="entry name" value="TM_PBP1_transp_AraH_like"/>
    <property type="match status" value="1"/>
</dbReference>
<evidence type="ECO:0000256" key="1">
    <source>
        <dbReference type="ARBA" id="ARBA00004429"/>
    </source>
</evidence>
<keyword evidence="5 7" id="KW-1133">Transmembrane helix</keyword>
<dbReference type="GO" id="GO:0005886">
    <property type="term" value="C:plasma membrane"/>
    <property type="evidence" value="ECO:0007669"/>
    <property type="project" value="UniProtKB-SubCell"/>
</dbReference>
<feature type="transmembrane region" description="Helical" evidence="7">
    <location>
        <begin position="214"/>
        <end position="237"/>
    </location>
</feature>
<keyword evidence="6 7" id="KW-0472">Membrane</keyword>
<evidence type="ECO:0000256" key="7">
    <source>
        <dbReference type="SAM" id="Phobius"/>
    </source>
</evidence>
<feature type="transmembrane region" description="Helical" evidence="7">
    <location>
        <begin position="65"/>
        <end position="83"/>
    </location>
</feature>
<feature type="transmembrane region" description="Helical" evidence="7">
    <location>
        <begin position="294"/>
        <end position="309"/>
    </location>
</feature>
<dbReference type="PANTHER" id="PTHR32196">
    <property type="entry name" value="ABC TRANSPORTER PERMEASE PROTEIN YPHD-RELATED-RELATED"/>
    <property type="match status" value="1"/>
</dbReference>
<geneLocation type="plasmid" evidence="9">
    <name>pne1b</name>
</geneLocation>
<accession>A0A6B9G5S4</accession>
<keyword evidence="8" id="KW-0614">Plasmid</keyword>
<evidence type="ECO:0000256" key="5">
    <source>
        <dbReference type="ARBA" id="ARBA00022989"/>
    </source>
</evidence>
<feature type="transmembrane region" description="Helical" evidence="7">
    <location>
        <begin position="12"/>
        <end position="34"/>
    </location>
</feature>
<reference evidence="8 9" key="1">
    <citation type="submission" date="2017-11" db="EMBL/GenBank/DDBJ databases">
        <title>Genome sequence of Pantoea cypripedii NE1.</title>
        <authorList>
            <person name="Nascimento F.X."/>
        </authorList>
    </citation>
    <scope>NUCLEOTIDE SEQUENCE [LARGE SCALE GENOMIC DNA]</scope>
    <source>
        <strain evidence="8 9">NE1</strain>
        <plasmid evidence="9">pne1b</plasmid>
    </source>
</reference>
<comment type="subcellular location">
    <subcellularLocation>
        <location evidence="1">Cell inner membrane</location>
        <topology evidence="1">Multi-pass membrane protein</topology>
    </subcellularLocation>
</comment>
<gene>
    <name evidence="8" type="ORF">CUN67_28685</name>
</gene>
<name>A0A6B9G5S4_PANCY</name>
<keyword evidence="4 7" id="KW-0812">Transmembrane</keyword>
<sequence length="319" mass="32691">MLTQFTAKHRWVWSCAGTLLLWGALSLVTGQFSLSSLSGMAMSASFLVLAALGQTLVVTSGRGNIDLSIAGVITFSAFAANYMSQFHSFTWFAVIGIVLVIGLVTGLVNAILVVVCHIPAIIATLATGYILATCALLTNRVMPSSSLPTAIKVLSSGHTASVPNIFILALVAVGLVGLLLNFTVYGRKLAAVGQNEQVAQLAGVNSKRIMASSFVISSCITAITGLLLASYVGGAFLEMGTSYTLQSIGAVVLGGSLIFGGCSTALGTFFGSAVLILIVTTAQIAGLPAGAQDVVQGIVIIAVLFLASGKKQTSKLKVA</sequence>
<feature type="transmembrane region" description="Helical" evidence="7">
    <location>
        <begin position="121"/>
        <end position="142"/>
    </location>
</feature>
<dbReference type="RefSeq" id="WP_208718858.1">
    <property type="nucleotide sequence ID" value="NZ_CP024770.1"/>
</dbReference>
<evidence type="ECO:0000256" key="3">
    <source>
        <dbReference type="ARBA" id="ARBA00022475"/>
    </source>
</evidence>
<comment type="similarity">
    <text evidence="2">Belongs to the binding-protein-dependent transport system permease family. AraH/RbsC subfamily.</text>
</comment>
<feature type="transmembrane region" description="Helical" evidence="7">
    <location>
        <begin position="40"/>
        <end position="58"/>
    </location>
</feature>
<dbReference type="AlphaFoldDB" id="A0A6B9G5S4"/>
<evidence type="ECO:0000256" key="4">
    <source>
        <dbReference type="ARBA" id="ARBA00022692"/>
    </source>
</evidence>
<protein>
    <submittedName>
        <fullName evidence="8">ABC transporter permease</fullName>
    </submittedName>
</protein>
<dbReference type="Proteomes" id="UP000502005">
    <property type="component" value="Plasmid pNE1B"/>
</dbReference>
<feature type="transmembrane region" description="Helical" evidence="7">
    <location>
        <begin position="89"/>
        <end position="114"/>
    </location>
</feature>
<evidence type="ECO:0000313" key="8">
    <source>
        <dbReference type="EMBL" id="QGY32914.1"/>
    </source>
</evidence>
<keyword evidence="3" id="KW-1003">Cell membrane</keyword>
<evidence type="ECO:0000256" key="6">
    <source>
        <dbReference type="ARBA" id="ARBA00023136"/>
    </source>
</evidence>
<dbReference type="GO" id="GO:0022857">
    <property type="term" value="F:transmembrane transporter activity"/>
    <property type="evidence" value="ECO:0007669"/>
    <property type="project" value="InterPro"/>
</dbReference>
<feature type="transmembrane region" description="Helical" evidence="7">
    <location>
        <begin position="162"/>
        <end position="184"/>
    </location>
</feature>
<dbReference type="EMBL" id="CP024770">
    <property type="protein sequence ID" value="QGY32914.1"/>
    <property type="molecule type" value="Genomic_DNA"/>
</dbReference>
<organism evidence="8 9">
    <name type="scientific">Pantoea cypripedii</name>
    <name type="common">Pectobacterium cypripedii</name>
    <name type="synonym">Erwinia cypripedii</name>
    <dbReference type="NCBI Taxonomy" id="55209"/>
    <lineage>
        <taxon>Bacteria</taxon>
        <taxon>Pseudomonadati</taxon>
        <taxon>Pseudomonadota</taxon>
        <taxon>Gammaproteobacteria</taxon>
        <taxon>Enterobacterales</taxon>
        <taxon>Erwiniaceae</taxon>
        <taxon>Pantoea</taxon>
    </lineage>
</organism>
<proteinExistence type="inferred from homology"/>
<dbReference type="InterPro" id="IPR001851">
    <property type="entry name" value="ABC_transp_permease"/>
</dbReference>
<dbReference type="Pfam" id="PF02653">
    <property type="entry name" value="BPD_transp_2"/>
    <property type="match status" value="1"/>
</dbReference>
<evidence type="ECO:0000313" key="9">
    <source>
        <dbReference type="Proteomes" id="UP000502005"/>
    </source>
</evidence>
<evidence type="ECO:0000256" key="2">
    <source>
        <dbReference type="ARBA" id="ARBA00007942"/>
    </source>
</evidence>